<dbReference type="EMBL" id="DXET01000192">
    <property type="protein sequence ID" value="HIX82043.1"/>
    <property type="molecule type" value="Genomic_DNA"/>
</dbReference>
<accession>A0A9D1XM65</accession>
<evidence type="ECO:0000313" key="4">
    <source>
        <dbReference type="Proteomes" id="UP000886724"/>
    </source>
</evidence>
<evidence type="ECO:0000313" key="3">
    <source>
        <dbReference type="EMBL" id="HIX82043.1"/>
    </source>
</evidence>
<comment type="caution">
    <text evidence="3">The sequence shown here is derived from an EMBL/GenBank/DDBJ whole genome shotgun (WGS) entry which is preliminary data.</text>
</comment>
<keyword evidence="2" id="KW-0472">Membrane</keyword>
<evidence type="ECO:0008006" key="5">
    <source>
        <dbReference type="Google" id="ProtNLM"/>
    </source>
</evidence>
<name>A0A9D1XM65_9FIRM</name>
<keyword evidence="1" id="KW-0175">Coiled coil</keyword>
<evidence type="ECO:0000256" key="1">
    <source>
        <dbReference type="SAM" id="Coils"/>
    </source>
</evidence>
<proteinExistence type="predicted"/>
<sequence length="99" mass="11226">MKHKKRRTKFEAFSQRFLIITMVIFVFGIIGVKSMESKYNRDIQVLQSDIQKAQNDIDSLEMQKQELASFSRLNAVASQKGYTYSNDAVAASNAASVNE</sequence>
<reference evidence="3" key="2">
    <citation type="submission" date="2021-04" db="EMBL/GenBank/DDBJ databases">
        <authorList>
            <person name="Gilroy R."/>
        </authorList>
    </citation>
    <scope>NUCLEOTIDE SEQUENCE</scope>
    <source>
        <strain evidence="3">ChiGjej1B1-14440</strain>
    </source>
</reference>
<keyword evidence="2" id="KW-1133">Transmembrane helix</keyword>
<gene>
    <name evidence="3" type="ORF">H9980_08755</name>
</gene>
<feature type="coiled-coil region" evidence="1">
    <location>
        <begin position="36"/>
        <end position="70"/>
    </location>
</feature>
<feature type="transmembrane region" description="Helical" evidence="2">
    <location>
        <begin position="12"/>
        <end position="32"/>
    </location>
</feature>
<organism evidence="3 4">
    <name type="scientific">Candidatus Erysipelatoclostridium merdavium</name>
    <dbReference type="NCBI Taxonomy" id="2838566"/>
    <lineage>
        <taxon>Bacteria</taxon>
        <taxon>Bacillati</taxon>
        <taxon>Bacillota</taxon>
        <taxon>Erysipelotrichia</taxon>
        <taxon>Erysipelotrichales</taxon>
        <taxon>Erysipelotrichales incertae sedis</taxon>
    </lineage>
</organism>
<protein>
    <recommendedName>
        <fullName evidence="5">Cell division protein FtsL</fullName>
    </recommendedName>
</protein>
<keyword evidence="2" id="KW-0812">Transmembrane</keyword>
<reference evidence="3" key="1">
    <citation type="journal article" date="2021" name="PeerJ">
        <title>Extensive microbial diversity within the chicken gut microbiome revealed by metagenomics and culture.</title>
        <authorList>
            <person name="Gilroy R."/>
            <person name="Ravi A."/>
            <person name="Getino M."/>
            <person name="Pursley I."/>
            <person name="Horton D.L."/>
            <person name="Alikhan N.F."/>
            <person name="Baker D."/>
            <person name="Gharbi K."/>
            <person name="Hall N."/>
            <person name="Watson M."/>
            <person name="Adriaenssens E.M."/>
            <person name="Foster-Nyarko E."/>
            <person name="Jarju S."/>
            <person name="Secka A."/>
            <person name="Antonio M."/>
            <person name="Oren A."/>
            <person name="Chaudhuri R.R."/>
            <person name="La Ragione R."/>
            <person name="Hildebrand F."/>
            <person name="Pallen M.J."/>
        </authorList>
    </citation>
    <scope>NUCLEOTIDE SEQUENCE</scope>
    <source>
        <strain evidence="3">ChiGjej1B1-14440</strain>
    </source>
</reference>
<dbReference type="AlphaFoldDB" id="A0A9D1XM65"/>
<evidence type="ECO:0000256" key="2">
    <source>
        <dbReference type="SAM" id="Phobius"/>
    </source>
</evidence>
<dbReference type="Proteomes" id="UP000886724">
    <property type="component" value="Unassembled WGS sequence"/>
</dbReference>